<dbReference type="Pfam" id="PF02386">
    <property type="entry name" value="TrkH"/>
    <property type="match status" value="1"/>
</dbReference>
<dbReference type="InterPro" id="IPR004773">
    <property type="entry name" value="K/Na_transp_Trk1/HKT1"/>
</dbReference>
<feature type="transmembrane region" description="Helical" evidence="10">
    <location>
        <begin position="112"/>
        <end position="137"/>
    </location>
</feature>
<feature type="transmembrane region" description="Helical" evidence="10">
    <location>
        <begin position="608"/>
        <end position="635"/>
    </location>
</feature>
<evidence type="ECO:0000313" key="12">
    <source>
        <dbReference type="EMBL" id="VVT54551.1"/>
    </source>
</evidence>
<protein>
    <recommendedName>
        <fullName evidence="10">Potassium transport protein</fullName>
    </recommendedName>
</protein>
<feature type="transmembrane region" description="Helical" evidence="10">
    <location>
        <begin position="670"/>
        <end position="690"/>
    </location>
</feature>
<feature type="region of interest" description="Disordered" evidence="11">
    <location>
        <begin position="1"/>
        <end position="62"/>
    </location>
</feature>
<dbReference type="GO" id="GO:1990573">
    <property type="term" value="P:potassium ion import across plasma membrane"/>
    <property type="evidence" value="ECO:0007669"/>
    <property type="project" value="TreeGrafter"/>
</dbReference>
<feature type="compositionally biased region" description="Acidic residues" evidence="11">
    <location>
        <begin position="791"/>
        <end position="807"/>
    </location>
</feature>
<keyword evidence="13" id="KW-1185">Reference proteome</keyword>
<accession>A0A5E8BTX2</accession>
<dbReference type="InterPro" id="IPR015958">
    <property type="entry name" value="Trk1_fungi"/>
</dbReference>
<dbReference type="GeneID" id="43582947"/>
<dbReference type="GO" id="GO:0030007">
    <property type="term" value="P:intracellular potassium ion homeostasis"/>
    <property type="evidence" value="ECO:0007669"/>
    <property type="project" value="UniProtKB-UniRule"/>
</dbReference>
<feature type="transmembrane region" description="Helical" evidence="10">
    <location>
        <begin position="576"/>
        <end position="596"/>
    </location>
</feature>
<feature type="compositionally biased region" description="Polar residues" evidence="11">
    <location>
        <begin position="23"/>
        <end position="35"/>
    </location>
</feature>
<dbReference type="GO" id="GO:0005886">
    <property type="term" value="C:plasma membrane"/>
    <property type="evidence" value="ECO:0007669"/>
    <property type="project" value="InterPro"/>
</dbReference>
<evidence type="ECO:0000313" key="13">
    <source>
        <dbReference type="Proteomes" id="UP000398389"/>
    </source>
</evidence>
<feature type="compositionally biased region" description="Acidic residues" evidence="11">
    <location>
        <begin position="827"/>
        <end position="836"/>
    </location>
</feature>
<feature type="transmembrane region" description="Helical" evidence="10">
    <location>
        <begin position="728"/>
        <end position="748"/>
    </location>
</feature>
<evidence type="ECO:0000256" key="1">
    <source>
        <dbReference type="ARBA" id="ARBA00004141"/>
    </source>
</evidence>
<keyword evidence="6 10" id="KW-0630">Potassium</keyword>
<keyword evidence="4 10" id="KW-0633">Potassium transport</keyword>
<dbReference type="EMBL" id="CABVLU010000003">
    <property type="protein sequence ID" value="VVT54551.1"/>
    <property type="molecule type" value="Genomic_DNA"/>
</dbReference>
<evidence type="ECO:0000256" key="7">
    <source>
        <dbReference type="ARBA" id="ARBA00022989"/>
    </source>
</evidence>
<name>A0A5E8BTX2_9ASCO</name>
<evidence type="ECO:0000256" key="10">
    <source>
        <dbReference type="PIRNR" id="PIRNR002450"/>
    </source>
</evidence>
<feature type="transmembrane region" description="Helical" evidence="10">
    <location>
        <begin position="535"/>
        <end position="556"/>
    </location>
</feature>
<keyword evidence="3 10" id="KW-0813">Transport</keyword>
<comment type="subcellular location">
    <subcellularLocation>
        <location evidence="1">Membrane</location>
        <topology evidence="1">Multi-pass membrane protein</topology>
    </subcellularLocation>
</comment>
<dbReference type="Proteomes" id="UP000398389">
    <property type="component" value="Unassembled WGS sequence"/>
</dbReference>
<feature type="compositionally biased region" description="Basic and acidic residues" evidence="11">
    <location>
        <begin position="996"/>
        <end position="1010"/>
    </location>
</feature>
<evidence type="ECO:0000256" key="9">
    <source>
        <dbReference type="ARBA" id="ARBA00023136"/>
    </source>
</evidence>
<feature type="compositionally biased region" description="Polar residues" evidence="11">
    <location>
        <begin position="45"/>
        <end position="54"/>
    </location>
</feature>
<keyword evidence="7 10" id="KW-1133">Transmembrane helix</keyword>
<feature type="region of interest" description="Disordered" evidence="11">
    <location>
        <begin position="993"/>
        <end position="1012"/>
    </location>
</feature>
<evidence type="ECO:0000256" key="6">
    <source>
        <dbReference type="ARBA" id="ARBA00022958"/>
    </source>
</evidence>
<dbReference type="InterPro" id="IPR051143">
    <property type="entry name" value="TrkH_K-transport"/>
</dbReference>
<dbReference type="NCBIfam" id="TIGR00934">
    <property type="entry name" value="2a38euk"/>
    <property type="match status" value="1"/>
</dbReference>
<keyword evidence="8 10" id="KW-0406">Ion transport</keyword>
<feature type="compositionally biased region" description="Polar residues" evidence="11">
    <location>
        <begin position="1"/>
        <end position="13"/>
    </location>
</feature>
<dbReference type="PIRSF" id="PIRSF002450">
    <property type="entry name" value="K+_transpter_TRK"/>
    <property type="match status" value="1"/>
</dbReference>
<keyword evidence="9 10" id="KW-0472">Membrane</keyword>
<evidence type="ECO:0000256" key="3">
    <source>
        <dbReference type="ARBA" id="ARBA00022448"/>
    </source>
</evidence>
<evidence type="ECO:0000256" key="11">
    <source>
        <dbReference type="SAM" id="MobiDB-lite"/>
    </source>
</evidence>
<dbReference type="PANTHER" id="PTHR31064">
    <property type="entry name" value="POTASSIUM TRANSPORT PROTEIN DDB_G0292412-RELATED"/>
    <property type="match status" value="1"/>
</dbReference>
<dbReference type="PANTHER" id="PTHR31064:SF30">
    <property type="entry name" value="HIGH-AFFINITY POTASSIUM TRANSPORT PROTEIN-RELATED"/>
    <property type="match status" value="1"/>
</dbReference>
<sequence>MTSGTRSESTSPKTVPHFAADQASHTPASTFNTMPSPRPFHQEPILSTNASSSIPGKKKGKRRKVLTGFPRRQLLKVHSASKAKKAEIPAMSRLWVIGWLIKRFGEPNFIKIHYIYILGCIFGSSFLIAICGGIKYIDALFLASSACTQGGIATVDFNKLNTYQQVVLHLTPIFTSPIWINGALVFVRLQYFEWRFKGISQKAKEQSHMRRKTFAETLNPKKFNLFQRAMTRNPQDMETLSHFFSQRHPDNADRYHTAIHFPSNLPEPPSTNAIHRIPTRYPNHESAQPTDIAHSLNIMENLLSRKPHQELEDAETFVVPTLAEQEDADVASLTHIKSQSSNGSAESAPVCDPNPIKPVLPEPGVLKAPSIAGSIVEPPPINLHTKFSNDLTERHMPDLEAGMAESPVFHRLWTLTRHRTHSDENNEQEEQERLYEWRQKQHKALNDEDPPLRRFILSLRFWKWFSHDKDLPRTKSTRYQKQHWWRFSFFFGPPKESFSNYLQWTPTIHGNSMFVHLTSEQKEEMGGIEYRALKLLAKILVGYYLGWNLVGIILLAPWAHITKKYAEIFHLDAVNPAWWAVFLAQSAFNNVGFALTPDSLQSFKDAKYLLVITTFLMIIGYSGFPCLLRLTIWLMQQLSDPRGELHESVTFLLEHPRRCFTLLFPSNPTWWLFFIIIILNCIDVFFYLVLDINNPHFLGLSWASHVMDAIFSSSATRTSGLSVVDLNILHPAVVVIYAIMMYISIYPITISVRNTNVYEERPLVVYKEEEPHHEEEEEEEDRSLGSSSSGSEDDCESASDESDDTSTDSDRPGVISQTLRQRRPDKDEDDEEDEQELKDQAKKRHSRLPSKLPLLGIPGISTSWGSHIQRQLSFDMWFLFISFFVLCITDGGQIGNDQSKGQIPLFNVIFEVLSAYCTVGLSMGYPNTTPALSAQFSVLGKLIICLCLWRGRHRGLPYAIDRAVLLPMDLEQHDEDQERRVKAATTFAAVSATEEQAERNAERTGRHYSADDTLVFAPPPPPLIRRVSTKRMKRSNTEFVPRHGIIYYPRSMSAGEGPSSRR</sequence>
<reference evidence="12 13" key="1">
    <citation type="submission" date="2019-09" db="EMBL/GenBank/DDBJ databases">
        <authorList>
            <person name="Brejova B."/>
        </authorList>
    </citation>
    <scope>NUCLEOTIDE SEQUENCE [LARGE SCALE GENOMIC DNA]</scope>
</reference>
<feature type="transmembrane region" description="Helical" evidence="10">
    <location>
        <begin position="166"/>
        <end position="187"/>
    </location>
</feature>
<comment type="similarity">
    <text evidence="2 10">Belongs to the TrkH potassium transport family.</text>
</comment>
<dbReference type="AlphaFoldDB" id="A0A5E8BTX2"/>
<dbReference type="GO" id="GO:0140107">
    <property type="term" value="F:high-affinity potassium ion transmembrane transporter activity"/>
    <property type="evidence" value="ECO:0007669"/>
    <property type="project" value="TreeGrafter"/>
</dbReference>
<dbReference type="OrthoDB" id="9999863at2759"/>
<gene>
    <name evidence="12" type="ORF">SAPINGB_P004132</name>
</gene>
<keyword evidence="5 10" id="KW-0812">Transmembrane</keyword>
<feature type="region of interest" description="Disordered" evidence="11">
    <location>
        <begin position="768"/>
        <end position="845"/>
    </location>
</feature>
<evidence type="ECO:0000256" key="4">
    <source>
        <dbReference type="ARBA" id="ARBA00022538"/>
    </source>
</evidence>
<evidence type="ECO:0000256" key="5">
    <source>
        <dbReference type="ARBA" id="ARBA00022692"/>
    </source>
</evidence>
<dbReference type="RefSeq" id="XP_031854738.1">
    <property type="nucleotide sequence ID" value="XM_031998847.1"/>
</dbReference>
<evidence type="ECO:0000256" key="8">
    <source>
        <dbReference type="ARBA" id="ARBA00023065"/>
    </source>
</evidence>
<organism evidence="12 13">
    <name type="scientific">Magnusiomyces paraingens</name>
    <dbReference type="NCBI Taxonomy" id="2606893"/>
    <lineage>
        <taxon>Eukaryota</taxon>
        <taxon>Fungi</taxon>
        <taxon>Dikarya</taxon>
        <taxon>Ascomycota</taxon>
        <taxon>Saccharomycotina</taxon>
        <taxon>Dipodascomycetes</taxon>
        <taxon>Dipodascales</taxon>
        <taxon>Dipodascaceae</taxon>
        <taxon>Magnusiomyces</taxon>
    </lineage>
</organism>
<evidence type="ECO:0000256" key="2">
    <source>
        <dbReference type="ARBA" id="ARBA00009137"/>
    </source>
</evidence>
<proteinExistence type="inferred from homology"/>
<dbReference type="InterPro" id="IPR003445">
    <property type="entry name" value="Cat_transpt"/>
</dbReference>